<evidence type="ECO:0000259" key="8">
    <source>
        <dbReference type="PROSITE" id="PS50041"/>
    </source>
</evidence>
<dbReference type="PANTHER" id="PTHR24024:SF15">
    <property type="entry name" value="PULMONARY SURFACTANT-ASSOCIATED PROTEIN D"/>
    <property type="match status" value="1"/>
</dbReference>
<dbReference type="InterPro" id="IPR008160">
    <property type="entry name" value="Collagen"/>
</dbReference>
<evidence type="ECO:0000313" key="9">
    <source>
        <dbReference type="EMBL" id="KAG8435018.1"/>
    </source>
</evidence>
<dbReference type="InterPro" id="IPR018378">
    <property type="entry name" value="C-type_lectin_CS"/>
</dbReference>
<comment type="caution">
    <text evidence="9">The sequence shown here is derived from an EMBL/GenBank/DDBJ whole genome shotgun (WGS) entry which is preliminary data.</text>
</comment>
<evidence type="ECO:0000256" key="2">
    <source>
        <dbReference type="ARBA" id="ARBA00022734"/>
    </source>
</evidence>
<dbReference type="InterPro" id="IPR001304">
    <property type="entry name" value="C-type_lectin-like"/>
</dbReference>
<dbReference type="GO" id="GO:0005581">
    <property type="term" value="C:collagen trimer"/>
    <property type="evidence" value="ECO:0007669"/>
    <property type="project" value="UniProtKB-KW"/>
</dbReference>
<dbReference type="GO" id="GO:0005615">
    <property type="term" value="C:extracellular space"/>
    <property type="evidence" value="ECO:0007669"/>
    <property type="project" value="TreeGrafter"/>
</dbReference>
<feature type="region of interest" description="Disordered" evidence="6">
    <location>
        <begin position="44"/>
        <end position="96"/>
    </location>
</feature>
<name>A0A8T2IVE0_9PIPI</name>
<organism evidence="9 10">
    <name type="scientific">Hymenochirus boettgeri</name>
    <name type="common">Congo dwarf clawed frog</name>
    <dbReference type="NCBI Taxonomy" id="247094"/>
    <lineage>
        <taxon>Eukaryota</taxon>
        <taxon>Metazoa</taxon>
        <taxon>Chordata</taxon>
        <taxon>Craniata</taxon>
        <taxon>Vertebrata</taxon>
        <taxon>Euteleostomi</taxon>
        <taxon>Amphibia</taxon>
        <taxon>Batrachia</taxon>
        <taxon>Anura</taxon>
        <taxon>Pipoidea</taxon>
        <taxon>Pipidae</taxon>
        <taxon>Pipinae</taxon>
        <taxon>Hymenochirus</taxon>
    </lineage>
</organism>
<dbReference type="AlphaFoldDB" id="A0A8T2IVE0"/>
<evidence type="ECO:0000256" key="4">
    <source>
        <dbReference type="ARBA" id="ARBA00023119"/>
    </source>
</evidence>
<keyword evidence="10" id="KW-1185">Reference proteome</keyword>
<evidence type="ECO:0000313" key="10">
    <source>
        <dbReference type="Proteomes" id="UP000812440"/>
    </source>
</evidence>
<feature type="compositionally biased region" description="Low complexity" evidence="6">
    <location>
        <begin position="75"/>
        <end position="84"/>
    </location>
</feature>
<sequence>MLLLQTLTIIWGLAVTALSSDICQIPDRTPCALITCGSSGNVGLPGKDGNIGPQGEKGVQGIAGPRGPEGPKGDAGPMGPKGEPGAPGPKGDQGDNYASVLESLKLQISSMDGRLNSLQSRFGTLRKAFAFINGVKYSGDKYYIANGQEGNYKNGKSICEEAGGQQASPQSAEENQAVASIVARINKNAFLGINDRNIENTFTCPNRKEEIVYSNWSSGEPNDDLKNEDCVEMYTNGKWNDKSCDDSRQIICEF</sequence>
<evidence type="ECO:0000256" key="5">
    <source>
        <dbReference type="ARBA" id="ARBA00023157"/>
    </source>
</evidence>
<feature type="chain" id="PRO_5035749432" description="C-type lectin domain-containing protein" evidence="7">
    <location>
        <begin position="20"/>
        <end position="254"/>
    </location>
</feature>
<dbReference type="InterPro" id="IPR051077">
    <property type="entry name" value="Ca-dependent_lectin"/>
</dbReference>
<gene>
    <name evidence="9" type="ORF">GDO86_013109</name>
</gene>
<dbReference type="OrthoDB" id="10255512at2759"/>
<evidence type="ECO:0000256" key="3">
    <source>
        <dbReference type="ARBA" id="ARBA00022837"/>
    </source>
</evidence>
<dbReference type="GO" id="GO:0005771">
    <property type="term" value="C:multivesicular body"/>
    <property type="evidence" value="ECO:0007669"/>
    <property type="project" value="TreeGrafter"/>
</dbReference>
<proteinExistence type="predicted"/>
<evidence type="ECO:0000256" key="1">
    <source>
        <dbReference type="ARBA" id="ARBA00022729"/>
    </source>
</evidence>
<dbReference type="GO" id="GO:0030246">
    <property type="term" value="F:carbohydrate binding"/>
    <property type="evidence" value="ECO:0007669"/>
    <property type="project" value="UniProtKB-KW"/>
</dbReference>
<dbReference type="PROSITE" id="PS50041">
    <property type="entry name" value="C_TYPE_LECTIN_2"/>
    <property type="match status" value="1"/>
</dbReference>
<dbReference type="InterPro" id="IPR016186">
    <property type="entry name" value="C-type_lectin-like/link_sf"/>
</dbReference>
<dbReference type="PROSITE" id="PS00615">
    <property type="entry name" value="C_TYPE_LECTIN_1"/>
    <property type="match status" value="1"/>
</dbReference>
<dbReference type="Gene3D" id="3.10.100.10">
    <property type="entry name" value="Mannose-Binding Protein A, subunit A"/>
    <property type="match status" value="1"/>
</dbReference>
<dbReference type="Proteomes" id="UP000812440">
    <property type="component" value="Chromosome 7"/>
</dbReference>
<dbReference type="PANTHER" id="PTHR24024">
    <property type="entry name" value="PULMONARY SURFACTANT-ASSOCIATED PROTEIN A"/>
    <property type="match status" value="1"/>
</dbReference>
<feature type="signal peptide" evidence="7">
    <location>
        <begin position="1"/>
        <end position="19"/>
    </location>
</feature>
<evidence type="ECO:0000256" key="7">
    <source>
        <dbReference type="SAM" id="SignalP"/>
    </source>
</evidence>
<evidence type="ECO:0000256" key="6">
    <source>
        <dbReference type="SAM" id="MobiDB-lite"/>
    </source>
</evidence>
<dbReference type="EMBL" id="JAACNH010000008">
    <property type="protein sequence ID" value="KAG8435018.1"/>
    <property type="molecule type" value="Genomic_DNA"/>
</dbReference>
<keyword evidence="5" id="KW-1015">Disulfide bond</keyword>
<protein>
    <recommendedName>
        <fullName evidence="8">C-type lectin domain-containing protein</fullName>
    </recommendedName>
</protein>
<keyword evidence="4" id="KW-0176">Collagen</keyword>
<dbReference type="SMART" id="SM00034">
    <property type="entry name" value="CLECT"/>
    <property type="match status" value="1"/>
</dbReference>
<keyword evidence="3" id="KW-0106">Calcium</keyword>
<dbReference type="Gene3D" id="1.20.5.320">
    <property type="entry name" value="6-Phosphogluconate Dehydrogenase, domain 3"/>
    <property type="match status" value="1"/>
</dbReference>
<reference evidence="9" key="1">
    <citation type="thesis" date="2020" institute="ProQuest LLC" country="789 East Eisenhower Parkway, Ann Arbor, MI, USA">
        <title>Comparative Genomics and Chromosome Evolution.</title>
        <authorList>
            <person name="Mudd A.B."/>
        </authorList>
    </citation>
    <scope>NUCLEOTIDE SEQUENCE</scope>
    <source>
        <strain evidence="9">Female2</strain>
        <tissue evidence="9">Blood</tissue>
    </source>
</reference>
<keyword evidence="2" id="KW-0430">Lectin</keyword>
<dbReference type="Pfam" id="PF01391">
    <property type="entry name" value="Collagen"/>
    <property type="match status" value="1"/>
</dbReference>
<dbReference type="InterPro" id="IPR016187">
    <property type="entry name" value="CTDL_fold"/>
</dbReference>
<keyword evidence="1 7" id="KW-0732">Signal</keyword>
<dbReference type="Pfam" id="PF00059">
    <property type="entry name" value="Lectin_C"/>
    <property type="match status" value="1"/>
</dbReference>
<accession>A0A8T2IVE0</accession>
<feature type="domain" description="C-type lectin" evidence="8">
    <location>
        <begin position="137"/>
        <end position="253"/>
    </location>
</feature>
<dbReference type="SUPFAM" id="SSF56436">
    <property type="entry name" value="C-type lectin-like"/>
    <property type="match status" value="1"/>
</dbReference>